<dbReference type="EMBL" id="CAJVNV010000012">
    <property type="protein sequence ID" value="CAG7951062.1"/>
    <property type="molecule type" value="Genomic_DNA"/>
</dbReference>
<dbReference type="OrthoDB" id="10498467at2759"/>
<reference evidence="2" key="1">
    <citation type="submission" date="2021-07" db="EMBL/GenBank/DDBJ databases">
        <authorList>
            <person name="Branca A.L. A."/>
        </authorList>
    </citation>
    <scope>NUCLEOTIDE SEQUENCE</scope>
</reference>
<accession>A0A9W4HAQ9</accession>
<comment type="caution">
    <text evidence="2">The sequence shown here is derived from an EMBL/GenBank/DDBJ whole genome shotgun (WGS) entry which is preliminary data.</text>
</comment>
<protein>
    <submittedName>
        <fullName evidence="2">Uncharacterized protein</fullName>
    </submittedName>
</protein>
<feature type="transmembrane region" description="Helical" evidence="1">
    <location>
        <begin position="41"/>
        <end position="59"/>
    </location>
</feature>
<evidence type="ECO:0000313" key="3">
    <source>
        <dbReference type="Proteomes" id="UP001153461"/>
    </source>
</evidence>
<name>A0A9W4HAQ9_PENNA</name>
<organism evidence="2 3">
    <name type="scientific">Penicillium nalgiovense</name>
    <dbReference type="NCBI Taxonomy" id="60175"/>
    <lineage>
        <taxon>Eukaryota</taxon>
        <taxon>Fungi</taxon>
        <taxon>Dikarya</taxon>
        <taxon>Ascomycota</taxon>
        <taxon>Pezizomycotina</taxon>
        <taxon>Eurotiomycetes</taxon>
        <taxon>Eurotiomycetidae</taxon>
        <taxon>Eurotiales</taxon>
        <taxon>Aspergillaceae</taxon>
        <taxon>Penicillium</taxon>
    </lineage>
</organism>
<feature type="transmembrane region" description="Helical" evidence="1">
    <location>
        <begin position="101"/>
        <end position="121"/>
    </location>
</feature>
<keyword evidence="1" id="KW-1133">Transmembrane helix</keyword>
<evidence type="ECO:0000313" key="2">
    <source>
        <dbReference type="EMBL" id="CAG7951062.1"/>
    </source>
</evidence>
<evidence type="ECO:0000256" key="1">
    <source>
        <dbReference type="SAM" id="Phobius"/>
    </source>
</evidence>
<keyword evidence="1" id="KW-0812">Transmembrane</keyword>
<proteinExistence type="predicted"/>
<dbReference type="Proteomes" id="UP001153461">
    <property type="component" value="Unassembled WGS sequence"/>
</dbReference>
<sequence>MGVTQSNILLGNLGNRLGFVMKSRVACCPTVSLDWEDFLCVISSAAAVSIFFLCLCAWAKWSGTNPMMMCLLWRYDCTILMTCNDKSDVLYFLMSSFCQRFVYSLSCWAYVFLLVTLFATPSGGERLYPYLFTCHVSTGHLFLWPYL</sequence>
<dbReference type="AlphaFoldDB" id="A0A9W4HAQ9"/>
<gene>
    <name evidence="2" type="ORF">PNAL_LOCUS491</name>
</gene>
<keyword evidence="1" id="KW-0472">Membrane</keyword>